<accession>A0AAI9TSK9</accession>
<comment type="caution">
    <text evidence="1">The sequence shown here is derived from an EMBL/GenBank/DDBJ whole genome shotgun (WGS) entry which is preliminary data.</text>
</comment>
<dbReference type="Proteomes" id="UP001227192">
    <property type="component" value="Unassembled WGS sequence"/>
</dbReference>
<reference evidence="1" key="1">
    <citation type="submission" date="2015-06" db="EMBL/GenBank/DDBJ databases">
        <authorList>
            <person name="Nguyen H."/>
        </authorList>
    </citation>
    <scope>NUCLEOTIDE SEQUENCE</scope>
    <source>
        <strain evidence="1">DAOM 180753</strain>
    </source>
</reference>
<proteinExistence type="predicted"/>
<evidence type="ECO:0000313" key="1">
    <source>
        <dbReference type="EMBL" id="KAJ9492033.1"/>
    </source>
</evidence>
<dbReference type="AlphaFoldDB" id="A0AAI9TSK9"/>
<protein>
    <submittedName>
        <fullName evidence="1">Uncharacterized protein</fullName>
    </submittedName>
</protein>
<sequence length="85" mass="9216">MGLEFSLRDGCRLNVASPLWQKCGYFPQIAGNGRINAPSTIVNESGECIFQILWISTPAEGTKIIVTIEKPTSGVSLNLDFTLDA</sequence>
<evidence type="ECO:0000313" key="2">
    <source>
        <dbReference type="Proteomes" id="UP001227192"/>
    </source>
</evidence>
<dbReference type="EMBL" id="LACB01000019">
    <property type="protein sequence ID" value="KAJ9492033.1"/>
    <property type="molecule type" value="Genomic_DNA"/>
</dbReference>
<keyword evidence="2" id="KW-1185">Reference proteome</keyword>
<organism evidence="1 2">
    <name type="scientific">Penicillium thymicola</name>
    <dbReference type="NCBI Taxonomy" id="293382"/>
    <lineage>
        <taxon>Eukaryota</taxon>
        <taxon>Fungi</taxon>
        <taxon>Dikarya</taxon>
        <taxon>Ascomycota</taxon>
        <taxon>Pezizomycotina</taxon>
        <taxon>Eurotiomycetes</taxon>
        <taxon>Eurotiomycetidae</taxon>
        <taxon>Eurotiales</taxon>
        <taxon>Aspergillaceae</taxon>
        <taxon>Penicillium</taxon>
    </lineage>
</organism>
<reference evidence="1" key="2">
    <citation type="journal article" date="2016" name="Fungal Biol.">
        <title>Ochratoxin A production by Penicillium thymicola.</title>
        <authorList>
            <person name="Nguyen H.D.T."/>
            <person name="McMullin D.R."/>
            <person name="Ponomareva E."/>
            <person name="Riley R."/>
            <person name="Pomraning K.R."/>
            <person name="Baker S.E."/>
            <person name="Seifert K.A."/>
        </authorList>
    </citation>
    <scope>NUCLEOTIDE SEQUENCE</scope>
    <source>
        <strain evidence="1">DAOM 180753</strain>
    </source>
</reference>
<name>A0AAI9TSK9_PENTH</name>
<gene>
    <name evidence="1" type="ORF">VN97_g1206</name>
</gene>